<gene>
    <name evidence="2" type="ORF">ACFOGP_12370</name>
</gene>
<feature type="region of interest" description="Disordered" evidence="1">
    <location>
        <begin position="151"/>
        <end position="214"/>
    </location>
</feature>
<evidence type="ECO:0000313" key="2">
    <source>
        <dbReference type="EMBL" id="MFC3143509.1"/>
    </source>
</evidence>
<dbReference type="EMBL" id="JBHRTB010000010">
    <property type="protein sequence ID" value="MFC3143509.1"/>
    <property type="molecule type" value="Genomic_DNA"/>
</dbReference>
<evidence type="ECO:0000256" key="1">
    <source>
        <dbReference type="SAM" id="MobiDB-lite"/>
    </source>
</evidence>
<name>A0ABV7GPH5_9RHOB</name>
<proteinExistence type="predicted"/>
<dbReference type="RefSeq" id="WP_275630795.1">
    <property type="nucleotide sequence ID" value="NZ_JARGYD010000001.1"/>
</dbReference>
<protein>
    <submittedName>
        <fullName evidence="2">DUF3306 domain-containing protein</fullName>
    </submittedName>
</protein>
<reference evidence="3" key="1">
    <citation type="journal article" date="2019" name="Int. J. Syst. Evol. Microbiol.">
        <title>The Global Catalogue of Microorganisms (GCM) 10K type strain sequencing project: providing services to taxonomists for standard genome sequencing and annotation.</title>
        <authorList>
            <consortium name="The Broad Institute Genomics Platform"/>
            <consortium name="The Broad Institute Genome Sequencing Center for Infectious Disease"/>
            <person name="Wu L."/>
            <person name="Ma J."/>
        </authorList>
    </citation>
    <scope>NUCLEOTIDE SEQUENCE [LARGE SCALE GENOMIC DNA]</scope>
    <source>
        <strain evidence="3">KCTC 52366</strain>
    </source>
</reference>
<dbReference type="Proteomes" id="UP001595632">
    <property type="component" value="Unassembled WGS sequence"/>
</dbReference>
<organism evidence="2 3">
    <name type="scientific">Psychromarinibacter halotolerans</name>
    <dbReference type="NCBI Taxonomy" id="1775175"/>
    <lineage>
        <taxon>Bacteria</taxon>
        <taxon>Pseudomonadati</taxon>
        <taxon>Pseudomonadota</taxon>
        <taxon>Alphaproteobacteria</taxon>
        <taxon>Rhodobacterales</taxon>
        <taxon>Paracoccaceae</taxon>
        <taxon>Psychromarinibacter</taxon>
    </lineage>
</organism>
<dbReference type="InterPro" id="IPR021735">
    <property type="entry name" value="DUF3306"/>
</dbReference>
<dbReference type="Pfam" id="PF11748">
    <property type="entry name" value="DUF3306"/>
    <property type="match status" value="1"/>
</dbReference>
<comment type="caution">
    <text evidence="2">The sequence shown here is derived from an EMBL/GenBank/DDBJ whole genome shotgun (WGS) entry which is preliminary data.</text>
</comment>
<feature type="compositionally biased region" description="Low complexity" evidence="1">
    <location>
        <begin position="153"/>
        <end position="168"/>
    </location>
</feature>
<accession>A0ABV7GPH5</accession>
<keyword evidence="3" id="KW-1185">Reference proteome</keyword>
<evidence type="ECO:0000313" key="3">
    <source>
        <dbReference type="Proteomes" id="UP001595632"/>
    </source>
</evidence>
<sequence length="214" mass="23132">MSFWANRRAAVAAEEKADRLAAEVREAEVREASVAEKTDAELLAQFGLPDPSTMNAGDDFKAFMAREVPARLRRLALRRMWRTNPVLACVDGLNDYDGDFTNAATDAPGVKTAYQVGKGLTAHVEKLAREALGTDADDPQVAVADDIAEAEEAAALTPETTANTGTTTTERREDQPQATASADAAHQTEAPTLRPRRMRFAFDDTATHGEQQTA</sequence>